<feature type="domain" description="Glycosyltransferase 2-like" evidence="6">
    <location>
        <begin position="9"/>
        <end position="151"/>
    </location>
</feature>
<keyword evidence="2" id="KW-1003">Cell membrane</keyword>
<evidence type="ECO:0000313" key="7">
    <source>
        <dbReference type="EMBL" id="VFK28173.1"/>
    </source>
</evidence>
<dbReference type="EMBL" id="CAADFO010000034">
    <property type="protein sequence ID" value="VFK28173.1"/>
    <property type="molecule type" value="Genomic_DNA"/>
</dbReference>
<accession>A0A450XFU7</accession>
<dbReference type="GO" id="GO:0005886">
    <property type="term" value="C:plasma membrane"/>
    <property type="evidence" value="ECO:0007669"/>
    <property type="project" value="UniProtKB-SubCell"/>
</dbReference>
<dbReference type="PANTHER" id="PTHR43646">
    <property type="entry name" value="GLYCOSYLTRANSFERASE"/>
    <property type="match status" value="1"/>
</dbReference>
<dbReference type="InterPro" id="IPR026461">
    <property type="entry name" value="Trfase_2_rSAM/seldom_assoc"/>
</dbReference>
<organism evidence="7">
    <name type="scientific">Candidatus Kentrum sp. MB</name>
    <dbReference type="NCBI Taxonomy" id="2138164"/>
    <lineage>
        <taxon>Bacteria</taxon>
        <taxon>Pseudomonadati</taxon>
        <taxon>Pseudomonadota</taxon>
        <taxon>Gammaproteobacteria</taxon>
        <taxon>Candidatus Kentrum</taxon>
    </lineage>
</organism>
<dbReference type="GO" id="GO:0016757">
    <property type="term" value="F:glycosyltransferase activity"/>
    <property type="evidence" value="ECO:0007669"/>
    <property type="project" value="UniProtKB-KW"/>
</dbReference>
<evidence type="ECO:0000256" key="1">
    <source>
        <dbReference type="ARBA" id="ARBA00004236"/>
    </source>
</evidence>
<proteinExistence type="predicted"/>
<dbReference type="InterPro" id="IPR029044">
    <property type="entry name" value="Nucleotide-diphossugar_trans"/>
</dbReference>
<evidence type="ECO:0000256" key="4">
    <source>
        <dbReference type="ARBA" id="ARBA00022679"/>
    </source>
</evidence>
<evidence type="ECO:0000256" key="2">
    <source>
        <dbReference type="ARBA" id="ARBA00022475"/>
    </source>
</evidence>
<keyword evidence="4 7" id="KW-0808">Transferase</keyword>
<gene>
    <name evidence="7" type="ORF">BECKMB1821G_GA0114241_10346</name>
</gene>
<dbReference type="Pfam" id="PF00535">
    <property type="entry name" value="Glycos_transf_2"/>
    <property type="match status" value="1"/>
</dbReference>
<comment type="subcellular location">
    <subcellularLocation>
        <location evidence="1">Cell membrane</location>
    </subcellularLocation>
</comment>
<dbReference type="SUPFAM" id="SSF53448">
    <property type="entry name" value="Nucleotide-diphospho-sugar transferases"/>
    <property type="match status" value="1"/>
</dbReference>
<sequence>MTQHGILLSIILPARDEAPNIVRTLLPLQGMRGRGAEVMVVDGGSQDDTVRCAEPLADRVLMAEPGRARQMNAGAALARGEVLWFLHADTIAPANADRLVLDALTHGYRWGRFPVRLSGQRRYPLLRLVARMMNARSCVTGIATGDQGIFVARRAFDQVGGFPDIALMEDVQISRGLKRSAGRPACLTEPLTTNSRRWEENGIARTILFMWGLRLAFFFGVSPARLARHYHSHGAHDGIKSS</sequence>
<evidence type="ECO:0000256" key="3">
    <source>
        <dbReference type="ARBA" id="ARBA00022676"/>
    </source>
</evidence>
<dbReference type="Gene3D" id="3.90.550.10">
    <property type="entry name" value="Spore Coat Polysaccharide Biosynthesis Protein SpsA, Chain A"/>
    <property type="match status" value="1"/>
</dbReference>
<protein>
    <submittedName>
        <fullName evidence="7">Transferase 2, rSAM/selenodomain-associated</fullName>
    </submittedName>
</protein>
<keyword evidence="5" id="KW-0472">Membrane</keyword>
<dbReference type="PANTHER" id="PTHR43646:SF2">
    <property type="entry name" value="GLYCOSYLTRANSFERASE 2-LIKE DOMAIN-CONTAINING PROTEIN"/>
    <property type="match status" value="1"/>
</dbReference>
<name>A0A450XFU7_9GAMM</name>
<reference evidence="7" key="1">
    <citation type="submission" date="2019-02" db="EMBL/GenBank/DDBJ databases">
        <authorList>
            <person name="Gruber-Vodicka R. H."/>
            <person name="Seah K. B. B."/>
        </authorList>
    </citation>
    <scope>NUCLEOTIDE SEQUENCE</scope>
    <source>
        <strain evidence="7">BECK_BZ197</strain>
    </source>
</reference>
<dbReference type="NCBIfam" id="TIGR04283">
    <property type="entry name" value="glyco_like_mftF"/>
    <property type="match status" value="1"/>
</dbReference>
<evidence type="ECO:0000259" key="6">
    <source>
        <dbReference type="Pfam" id="PF00535"/>
    </source>
</evidence>
<dbReference type="CDD" id="cd02522">
    <property type="entry name" value="GT_2_like_a"/>
    <property type="match status" value="1"/>
</dbReference>
<dbReference type="AlphaFoldDB" id="A0A450XFU7"/>
<dbReference type="InterPro" id="IPR001173">
    <property type="entry name" value="Glyco_trans_2-like"/>
</dbReference>
<keyword evidence="3" id="KW-0328">Glycosyltransferase</keyword>
<evidence type="ECO:0000256" key="5">
    <source>
        <dbReference type="ARBA" id="ARBA00023136"/>
    </source>
</evidence>